<feature type="compositionally biased region" description="Polar residues" evidence="1">
    <location>
        <begin position="9"/>
        <end position="22"/>
    </location>
</feature>
<dbReference type="EMBL" id="FBVY01000047">
    <property type="protein sequence ID" value="CUX03224.1"/>
    <property type="molecule type" value="Genomic_DNA"/>
</dbReference>
<gene>
    <name evidence="2" type="ORF">AGR2A_pb10040</name>
</gene>
<dbReference type="Proteomes" id="UP000191933">
    <property type="component" value="Unassembled WGS sequence"/>
</dbReference>
<feature type="region of interest" description="Disordered" evidence="1">
    <location>
        <begin position="1"/>
        <end position="25"/>
    </location>
</feature>
<keyword evidence="3" id="KW-1185">Reference proteome</keyword>
<reference evidence="2 3" key="1">
    <citation type="submission" date="2016-01" db="EMBL/GenBank/DDBJ databases">
        <authorList>
            <person name="Regsiter A."/>
            <person name="william w."/>
        </authorList>
    </citation>
    <scope>NUCLEOTIDE SEQUENCE [LARGE SCALE GENOMIC DNA]</scope>
    <source>
        <strain evidence="2 3">CFBP 5494</strain>
    </source>
</reference>
<evidence type="ECO:0000313" key="3">
    <source>
        <dbReference type="Proteomes" id="UP000191933"/>
    </source>
</evidence>
<comment type="caution">
    <text evidence="2">The sequence shown here is derived from an EMBL/GenBank/DDBJ whole genome shotgun (WGS) entry which is preliminary data.</text>
</comment>
<evidence type="ECO:0000313" key="2">
    <source>
        <dbReference type="EMBL" id="CUX03224.1"/>
    </source>
</evidence>
<evidence type="ECO:0000256" key="1">
    <source>
        <dbReference type="SAM" id="MobiDB-lite"/>
    </source>
</evidence>
<dbReference type="AlphaFoldDB" id="A0A9W5B7Y9"/>
<organism evidence="2 3">
    <name type="scientific">Agrobacterium genomosp. 2 str. CFBP 5494</name>
    <dbReference type="NCBI Taxonomy" id="1183436"/>
    <lineage>
        <taxon>Bacteria</taxon>
        <taxon>Pseudomonadati</taxon>
        <taxon>Pseudomonadota</taxon>
        <taxon>Alphaproteobacteria</taxon>
        <taxon>Hyphomicrobiales</taxon>
        <taxon>Rhizobiaceae</taxon>
        <taxon>Rhizobium/Agrobacterium group</taxon>
        <taxon>Agrobacterium</taxon>
        <taxon>Agrobacterium tumefaciens complex</taxon>
    </lineage>
</organism>
<protein>
    <submittedName>
        <fullName evidence="2">Uncharacterized protein</fullName>
    </submittedName>
</protein>
<accession>A0A9W5B7Y9</accession>
<sequence length="70" mass="7671">METVLDSPETFSTEAPGHTSQAPGHKVRGFWRRLGRRQPLGGVSTPQDSAYCPTRPYKGRLLFSPAQTVG</sequence>
<name>A0A9W5B7Y9_9HYPH</name>
<proteinExistence type="predicted"/>